<accession>Q8KUV3</accession>
<name>Q8KUV3_SYNE7</name>
<dbReference type="EMBL" id="AF441790">
    <property type="protein sequence ID" value="AAM81155.1"/>
    <property type="molecule type" value="Genomic_DNA"/>
</dbReference>
<organism evidence="1">
    <name type="scientific">Synechococcus elongatus (strain ATCC 33912 / PCC 7942 / FACHB-805)</name>
    <name type="common">Anacystis nidulans R2</name>
    <dbReference type="NCBI Taxonomy" id="1140"/>
    <lineage>
        <taxon>Bacteria</taxon>
        <taxon>Bacillati</taxon>
        <taxon>Cyanobacteriota</taxon>
        <taxon>Cyanophyceae</taxon>
        <taxon>Synechococcales</taxon>
        <taxon>Synechococcaceae</taxon>
        <taxon>Synechococcus</taxon>
    </lineage>
</organism>
<keyword evidence="1" id="KW-0614">Plasmid</keyword>
<gene>
    <name evidence="1" type="ORF">anL27</name>
</gene>
<sequence length="80" mass="9321">MTAREFLRDVRQFFPNAGLRNASPQKHAAYCAEHETFICYNLETQCWLIETAFDYIFENELTQAVSQMSTARRPRTLATV</sequence>
<evidence type="ECO:0000313" key="1">
    <source>
        <dbReference type="EMBL" id="AAM81155.1"/>
    </source>
</evidence>
<reference evidence="1" key="1">
    <citation type="journal article" date="2008" name="Plasmid">
        <title>The complete sequence and functional analysis of pANL, the large plasmid of the unicellular freshwater cyanobacterium Synechococcus elongatus PCC 7942.</title>
        <authorList>
            <person name="Chen Y."/>
            <person name="Kay Holtman C."/>
            <person name="Magnuson R.D."/>
            <person name="Youderian P.A."/>
            <person name="Golden S.S."/>
        </authorList>
    </citation>
    <scope>NUCLEOTIDE SEQUENCE</scope>
    <source>
        <strain evidence="1">PCC 7942</strain>
        <plasmid evidence="1">pANL</plasmid>
    </source>
</reference>
<proteinExistence type="predicted"/>
<geneLocation type="plasmid" evidence="1">
    <name>pANL</name>
</geneLocation>
<protein>
    <submittedName>
        <fullName evidence="1">ANL27</fullName>
    </submittedName>
</protein>
<dbReference type="AlphaFoldDB" id="Q8KUV3"/>